<feature type="transmembrane region" description="Helical" evidence="2">
    <location>
        <begin position="185"/>
        <end position="204"/>
    </location>
</feature>
<feature type="transmembrane region" description="Helical" evidence="2">
    <location>
        <begin position="283"/>
        <end position="307"/>
    </location>
</feature>
<keyword evidence="5" id="KW-1185">Reference proteome</keyword>
<reference evidence="3" key="3">
    <citation type="journal article" date="2019" name="Int. J. Syst. Evol. Microbiol.">
        <title>Natronolimnobius sulfurireducens sp. nov. and Halalkaliarchaeum desulfuricum gen. nov., sp. nov., the first sulfur-respiring alkaliphilic haloarchaea from hypersaline alkaline lakes.</title>
        <authorList>
            <person name="Sorokin D.Y."/>
            <person name="Yakimov M."/>
            <person name="Messina E."/>
            <person name="Merkel A.Y."/>
            <person name="Bale N.J."/>
            <person name="Sinninghe Damste J.S."/>
        </authorList>
    </citation>
    <scope>NUCLEOTIDE SEQUENCE</scope>
    <source>
        <strain evidence="4">AArc-Mg</strain>
        <strain evidence="3">AArc1</strain>
    </source>
</reference>
<keyword evidence="2" id="KW-1133">Transmembrane helix</keyword>
<feature type="region of interest" description="Disordered" evidence="1">
    <location>
        <begin position="1"/>
        <end position="26"/>
    </location>
</feature>
<keyword evidence="2" id="KW-0812">Transmembrane</keyword>
<evidence type="ECO:0000313" key="5">
    <source>
        <dbReference type="Proteomes" id="UP000258613"/>
    </source>
</evidence>
<evidence type="ECO:0000256" key="2">
    <source>
        <dbReference type="SAM" id="Phobius"/>
    </source>
</evidence>
<feature type="transmembrane region" description="Helical" evidence="2">
    <location>
        <begin position="210"/>
        <end position="233"/>
    </location>
</feature>
<dbReference type="EMBL" id="CP027033">
    <property type="protein sequence ID" value="AXR83513.1"/>
    <property type="molecule type" value="Genomic_DNA"/>
</dbReference>
<keyword evidence="2" id="KW-0472">Membrane</keyword>
<evidence type="ECO:0000256" key="1">
    <source>
        <dbReference type="SAM" id="MobiDB-lite"/>
    </source>
</evidence>
<dbReference type="EMBL" id="CP024047">
    <property type="protein sequence ID" value="AXR79776.1"/>
    <property type="molecule type" value="Genomic_DNA"/>
</dbReference>
<reference evidence="6" key="1">
    <citation type="submission" date="2017-10" db="EMBL/GenBank/DDBJ databases">
        <title>Phenotypic and genomic properties of facultatively anaerobic sulfur-reducing natronoarchaea from hypersaline soda lakes.</title>
        <authorList>
            <person name="Sorokin D.Y."/>
            <person name="Kublanov I.V."/>
            <person name="Roman P."/>
            <person name="Sinninghe Damste J.S."/>
            <person name="Golyshin P.N."/>
            <person name="Rojo D."/>
            <person name="Ciordia S."/>
            <person name="Mena Md.C."/>
            <person name="Ferrer M."/>
            <person name="Messina E."/>
            <person name="Smedile F."/>
            <person name="La Spada G."/>
            <person name="La Cono V."/>
            <person name="Yakimov M.M."/>
        </authorList>
    </citation>
    <scope>NUCLEOTIDE SEQUENCE [LARGE SCALE GENOMIC DNA]</scope>
    <source>
        <strain evidence="6">AArc1</strain>
    </source>
</reference>
<feature type="transmembrane region" description="Helical" evidence="2">
    <location>
        <begin position="137"/>
        <end position="160"/>
    </location>
</feature>
<evidence type="ECO:0000313" key="6">
    <source>
        <dbReference type="Proteomes" id="UP000258707"/>
    </source>
</evidence>
<proteinExistence type="predicted"/>
<name>A0A346PJT1_9EURY</name>
<feature type="region of interest" description="Disordered" evidence="1">
    <location>
        <begin position="92"/>
        <end position="117"/>
    </location>
</feature>
<accession>A0A346PVG8</accession>
<evidence type="ECO:0000313" key="3">
    <source>
        <dbReference type="EMBL" id="AXR79776.1"/>
    </source>
</evidence>
<dbReference type="KEGG" id="nan:AArc1_3484"/>
<reference evidence="5" key="2">
    <citation type="submission" date="2018-02" db="EMBL/GenBank/DDBJ databases">
        <title>Phenotypic and genomic properties of facultatively anaerobic sulfur-reducing natronoarchaea from hypersaline soda lakes.</title>
        <authorList>
            <person name="Sorokin D.Y."/>
            <person name="Kublanov I.V."/>
            <person name="Roman P."/>
            <person name="Sinninghe Damste J.S."/>
            <person name="Golyshin P.N."/>
            <person name="Rojo D."/>
            <person name="Ciordia S."/>
            <person name="Mena M.D.C."/>
            <person name="Ferrer M."/>
            <person name="Messina E."/>
            <person name="Smedile F."/>
            <person name="La Spada G."/>
            <person name="La Cono V."/>
            <person name="Yakimov M.M."/>
        </authorList>
    </citation>
    <scope>NUCLEOTIDE SEQUENCE [LARGE SCALE GENOMIC DNA]</scope>
    <source>
        <strain evidence="5">AArc-Mg</strain>
    </source>
</reference>
<dbReference type="AlphaFoldDB" id="A0A346PJT1"/>
<sequence>MLVDMVPEPNSSPTANGSGERPSRSAAFPRHLGHVTDRVDDILPFVTVPFALSVLEVEQIERALDPTTASINLEFSLPSPLLTLWDLVDPPEPSGADTQHVGPGASNGGQPGATTTGTDVSIDMPLETFFPALESSLLTVIGIAILVYAVMAGLVTAGYLGGIDRRLRDEPAAIGRCLSQYGPRLVLYHLLVFGAFLAMFPFALALPGLILLAIPVVLVLGYLFYAVPFLIVVADVSLVDAFRRSAQFGLQERAYFWFAIGHALVCAIASIVLSLLVTVGAGVGVLLALVVGPAFALLVTAATVSFVQELARTGDAGRVVRQ</sequence>
<accession>A0A346PJT1</accession>
<dbReference type="KEGG" id="nag:AArcMg_3540"/>
<gene>
    <name evidence="3" type="ORF">AArc1_3484</name>
    <name evidence="4" type="ORF">AArcMg_3540</name>
</gene>
<dbReference type="Proteomes" id="UP000258613">
    <property type="component" value="Chromosome"/>
</dbReference>
<feature type="transmembrane region" description="Helical" evidence="2">
    <location>
        <begin position="254"/>
        <end position="277"/>
    </location>
</feature>
<protein>
    <submittedName>
        <fullName evidence="3">Uncharacterized protein</fullName>
    </submittedName>
</protein>
<evidence type="ECO:0000313" key="4">
    <source>
        <dbReference type="EMBL" id="AXR83513.1"/>
    </source>
</evidence>
<dbReference type="Proteomes" id="UP000258707">
    <property type="component" value="Chromosome"/>
</dbReference>
<organism evidence="3 6">
    <name type="scientific">Natrarchaeobaculum sulfurireducens</name>
    <dbReference type="NCBI Taxonomy" id="2044521"/>
    <lineage>
        <taxon>Archaea</taxon>
        <taxon>Methanobacteriati</taxon>
        <taxon>Methanobacteriota</taxon>
        <taxon>Stenosarchaea group</taxon>
        <taxon>Halobacteria</taxon>
        <taxon>Halobacteriales</taxon>
        <taxon>Natrialbaceae</taxon>
        <taxon>Natrarchaeobaculum</taxon>
    </lineage>
</organism>